<accession>A0AAV7QEX8</accession>
<protein>
    <submittedName>
        <fullName evidence="1">Uncharacterized protein</fullName>
    </submittedName>
</protein>
<comment type="caution">
    <text evidence="1">The sequence shown here is derived from an EMBL/GenBank/DDBJ whole genome shotgun (WGS) entry which is preliminary data.</text>
</comment>
<sequence>LCLRRDNRTALITSLTIYWKELSNGTPPTEKSFPESAPLSYPSDAVSVSAVSVSDPMSELSSITR</sequence>
<evidence type="ECO:0000313" key="2">
    <source>
        <dbReference type="Proteomes" id="UP001066276"/>
    </source>
</evidence>
<dbReference type="Proteomes" id="UP001066276">
    <property type="component" value="Chromosome 6"/>
</dbReference>
<dbReference type="EMBL" id="JANPWB010000010">
    <property type="protein sequence ID" value="KAJ1136828.1"/>
    <property type="molecule type" value="Genomic_DNA"/>
</dbReference>
<feature type="non-terminal residue" evidence="1">
    <location>
        <position position="65"/>
    </location>
</feature>
<keyword evidence="2" id="KW-1185">Reference proteome</keyword>
<dbReference type="AlphaFoldDB" id="A0AAV7QEX8"/>
<gene>
    <name evidence="1" type="ORF">NDU88_003242</name>
</gene>
<proteinExistence type="predicted"/>
<organism evidence="1 2">
    <name type="scientific">Pleurodeles waltl</name>
    <name type="common">Iberian ribbed newt</name>
    <dbReference type="NCBI Taxonomy" id="8319"/>
    <lineage>
        <taxon>Eukaryota</taxon>
        <taxon>Metazoa</taxon>
        <taxon>Chordata</taxon>
        <taxon>Craniata</taxon>
        <taxon>Vertebrata</taxon>
        <taxon>Euteleostomi</taxon>
        <taxon>Amphibia</taxon>
        <taxon>Batrachia</taxon>
        <taxon>Caudata</taxon>
        <taxon>Salamandroidea</taxon>
        <taxon>Salamandridae</taxon>
        <taxon>Pleurodelinae</taxon>
        <taxon>Pleurodeles</taxon>
    </lineage>
</organism>
<feature type="non-terminal residue" evidence="1">
    <location>
        <position position="1"/>
    </location>
</feature>
<reference evidence="1" key="1">
    <citation type="journal article" date="2022" name="bioRxiv">
        <title>Sequencing and chromosome-scale assembly of the giantPleurodeles waltlgenome.</title>
        <authorList>
            <person name="Brown T."/>
            <person name="Elewa A."/>
            <person name="Iarovenko S."/>
            <person name="Subramanian E."/>
            <person name="Araus A.J."/>
            <person name="Petzold A."/>
            <person name="Susuki M."/>
            <person name="Suzuki K.-i.T."/>
            <person name="Hayashi T."/>
            <person name="Toyoda A."/>
            <person name="Oliveira C."/>
            <person name="Osipova E."/>
            <person name="Leigh N.D."/>
            <person name="Simon A."/>
            <person name="Yun M.H."/>
        </authorList>
    </citation>
    <scope>NUCLEOTIDE SEQUENCE</scope>
    <source>
        <strain evidence="1">20211129_DDA</strain>
        <tissue evidence="1">Liver</tissue>
    </source>
</reference>
<name>A0AAV7QEX8_PLEWA</name>
<evidence type="ECO:0000313" key="1">
    <source>
        <dbReference type="EMBL" id="KAJ1136828.1"/>
    </source>
</evidence>